<evidence type="ECO:0000256" key="3">
    <source>
        <dbReference type="ARBA" id="ARBA00022960"/>
    </source>
</evidence>
<dbReference type="InterPro" id="IPR036565">
    <property type="entry name" value="Mur-like_cat_sf"/>
</dbReference>
<feature type="short sequence motif" description="Meso-diaminopimelate recognition motif" evidence="7">
    <location>
        <begin position="425"/>
        <end position="428"/>
    </location>
</feature>
<protein>
    <recommendedName>
        <fullName evidence="7">UDP-N-acetylmuramoyl-L-alanyl-D-glutamate--2,6-diaminopimelate ligase</fullName>
        <ecNumber evidence="7">6.3.2.13</ecNumber>
    </recommendedName>
    <alternativeName>
        <fullName evidence="7">Meso-A2pm-adding enzyme</fullName>
    </alternativeName>
    <alternativeName>
        <fullName evidence="7">Meso-diaminopimelate-adding enzyme</fullName>
    </alternativeName>
    <alternativeName>
        <fullName evidence="7">UDP-MurNAc-L-Ala-D-Glu:meso-diaminopimelate ligase</fullName>
    </alternativeName>
    <alternativeName>
        <fullName evidence="7">UDP-MurNAc-tripeptide synthetase</fullName>
    </alternativeName>
    <alternativeName>
        <fullName evidence="7">UDP-N-acetylmuramyl-tripeptide synthetase</fullName>
    </alternativeName>
</protein>
<keyword evidence="7" id="KW-0547">Nucleotide-binding</keyword>
<dbReference type="GO" id="GO:0008765">
    <property type="term" value="F:UDP-N-acetylmuramoylalanyl-D-glutamate-2,6-diaminopimelate ligase activity"/>
    <property type="evidence" value="ECO:0007669"/>
    <property type="project" value="UniProtKB-UniRule"/>
</dbReference>
<dbReference type="Gene3D" id="3.90.190.20">
    <property type="entry name" value="Mur ligase, C-terminal domain"/>
    <property type="match status" value="1"/>
</dbReference>
<proteinExistence type="inferred from homology"/>
<dbReference type="InterPro" id="IPR013221">
    <property type="entry name" value="Mur_ligase_cen"/>
</dbReference>
<evidence type="ECO:0000259" key="11">
    <source>
        <dbReference type="Pfam" id="PF08245"/>
    </source>
</evidence>
<evidence type="ECO:0000256" key="2">
    <source>
        <dbReference type="ARBA" id="ARBA00022618"/>
    </source>
</evidence>
<feature type="binding site" evidence="7">
    <location>
        <position position="401"/>
    </location>
    <ligand>
        <name>meso-2,6-diaminopimelate</name>
        <dbReference type="ChEBI" id="CHEBI:57791"/>
    </ligand>
</feature>
<dbReference type="SUPFAM" id="SSF63418">
    <property type="entry name" value="MurE/MurF N-terminal domain"/>
    <property type="match status" value="1"/>
</dbReference>
<dbReference type="Pfam" id="PF01225">
    <property type="entry name" value="Mur_ligase"/>
    <property type="match status" value="1"/>
</dbReference>
<dbReference type="InterPro" id="IPR005761">
    <property type="entry name" value="UDP-N-AcMur-Glu-dNH2Pim_ligase"/>
</dbReference>
<dbReference type="Proteomes" id="UP000295707">
    <property type="component" value="Unassembled WGS sequence"/>
</dbReference>
<dbReference type="InterPro" id="IPR000713">
    <property type="entry name" value="Mur_ligase_N"/>
</dbReference>
<comment type="PTM">
    <text evidence="7">Carboxylation is probably crucial for Mg(2+) binding and, consequently, for the gamma-phosphate positioning of ATP.</text>
</comment>
<keyword evidence="7" id="KW-0460">Magnesium</keyword>
<evidence type="ECO:0000259" key="10">
    <source>
        <dbReference type="Pfam" id="PF02875"/>
    </source>
</evidence>
<dbReference type="EMBL" id="SMFX01000001">
    <property type="protein sequence ID" value="TCK17310.1"/>
    <property type="molecule type" value="Genomic_DNA"/>
</dbReference>
<comment type="subcellular location">
    <subcellularLocation>
        <location evidence="7 8">Cytoplasm</location>
    </subcellularLocation>
</comment>
<dbReference type="NCBIfam" id="NF001126">
    <property type="entry name" value="PRK00139.1-4"/>
    <property type="match status" value="1"/>
</dbReference>
<comment type="function">
    <text evidence="7">Catalyzes the addition of meso-diaminopimelic acid to the nucleotide precursor UDP-N-acetylmuramoyl-L-alanyl-D-glutamate (UMAG) in the biosynthesis of bacterial cell-wall peptidoglycan.</text>
</comment>
<dbReference type="Pfam" id="PF02875">
    <property type="entry name" value="Mur_ligase_C"/>
    <property type="match status" value="1"/>
</dbReference>
<feature type="binding site" evidence="7">
    <location>
        <begin position="425"/>
        <end position="428"/>
    </location>
    <ligand>
        <name>meso-2,6-diaminopimelate</name>
        <dbReference type="ChEBI" id="CHEBI:57791"/>
    </ligand>
</feature>
<feature type="binding site" evidence="7">
    <location>
        <position position="194"/>
    </location>
    <ligand>
        <name>UDP-N-acetyl-alpha-D-muramoyl-L-alanyl-D-glutamate</name>
        <dbReference type="ChEBI" id="CHEBI:83900"/>
    </ligand>
</feature>
<dbReference type="Gene3D" id="3.40.1390.10">
    <property type="entry name" value="MurE/MurF, N-terminal domain"/>
    <property type="match status" value="1"/>
</dbReference>
<evidence type="ECO:0000259" key="9">
    <source>
        <dbReference type="Pfam" id="PF01225"/>
    </source>
</evidence>
<comment type="pathway">
    <text evidence="7 8">Cell wall biogenesis; peptidoglycan biosynthesis.</text>
</comment>
<dbReference type="NCBIfam" id="TIGR01085">
    <property type="entry name" value="murE"/>
    <property type="match status" value="1"/>
</dbReference>
<name>A0A4R1HAY6_9GAMM</name>
<dbReference type="UniPathway" id="UPA00219"/>
<dbReference type="SUPFAM" id="SSF53623">
    <property type="entry name" value="MurD-like peptide ligases, catalytic domain"/>
    <property type="match status" value="1"/>
</dbReference>
<dbReference type="GO" id="GO:0009252">
    <property type="term" value="P:peptidoglycan biosynthetic process"/>
    <property type="evidence" value="ECO:0007669"/>
    <property type="project" value="UniProtKB-UniRule"/>
</dbReference>
<gene>
    <name evidence="7" type="primary">murE</name>
    <name evidence="12" type="ORF">DFR30_0538</name>
</gene>
<reference evidence="12 13" key="1">
    <citation type="submission" date="2019-03" db="EMBL/GenBank/DDBJ databases">
        <title>Genomic Encyclopedia of Type Strains, Phase IV (KMG-IV): sequencing the most valuable type-strain genomes for metagenomic binning, comparative biology and taxonomic classification.</title>
        <authorList>
            <person name="Goeker M."/>
        </authorList>
    </citation>
    <scope>NUCLEOTIDE SEQUENCE [LARGE SCALE GENOMIC DNA]</scope>
    <source>
        <strain evidence="12 13">DSM 19610</strain>
    </source>
</reference>
<dbReference type="GO" id="GO:0071555">
    <property type="term" value="P:cell wall organization"/>
    <property type="evidence" value="ECO:0007669"/>
    <property type="project" value="UniProtKB-KW"/>
</dbReference>
<feature type="binding site" evidence="7">
    <location>
        <position position="38"/>
    </location>
    <ligand>
        <name>UDP-N-acetyl-alpha-D-muramoyl-L-alanyl-D-glutamate</name>
        <dbReference type="ChEBI" id="CHEBI:83900"/>
    </ligand>
</feature>
<feature type="binding site" evidence="7">
    <location>
        <begin position="167"/>
        <end position="168"/>
    </location>
    <ligand>
        <name>UDP-N-acetyl-alpha-D-muramoyl-L-alanyl-D-glutamate</name>
        <dbReference type="ChEBI" id="CHEBI:83900"/>
    </ligand>
</feature>
<evidence type="ECO:0000256" key="8">
    <source>
        <dbReference type="RuleBase" id="RU004135"/>
    </source>
</evidence>
<keyword evidence="2 7" id="KW-0132">Cell division</keyword>
<evidence type="ECO:0000313" key="12">
    <source>
        <dbReference type="EMBL" id="TCK17310.1"/>
    </source>
</evidence>
<feature type="binding site" evidence="7">
    <location>
        <position position="476"/>
    </location>
    <ligand>
        <name>meso-2,6-diaminopimelate</name>
        <dbReference type="ChEBI" id="CHEBI:57791"/>
    </ligand>
</feature>
<keyword evidence="6 7" id="KW-0961">Cell wall biogenesis/degradation</keyword>
<dbReference type="GO" id="GO:0008360">
    <property type="term" value="P:regulation of cell shape"/>
    <property type="evidence" value="ECO:0007669"/>
    <property type="project" value="UniProtKB-KW"/>
</dbReference>
<comment type="caution">
    <text evidence="7">Lacks conserved residue(s) required for the propagation of feature annotation.</text>
</comment>
<dbReference type="PANTHER" id="PTHR23135:SF4">
    <property type="entry name" value="UDP-N-ACETYLMURAMOYL-L-ALANYL-D-GLUTAMATE--2,6-DIAMINOPIMELATE LIGASE MURE HOMOLOG, CHLOROPLASTIC"/>
    <property type="match status" value="1"/>
</dbReference>
<dbReference type="GO" id="GO:0005737">
    <property type="term" value="C:cytoplasm"/>
    <property type="evidence" value="ECO:0007669"/>
    <property type="project" value="UniProtKB-SubCell"/>
</dbReference>
<dbReference type="InterPro" id="IPR036615">
    <property type="entry name" value="Mur_ligase_C_dom_sf"/>
</dbReference>
<feature type="modified residue" description="N6-carboxylysine" evidence="7">
    <location>
        <position position="234"/>
    </location>
</feature>
<evidence type="ECO:0000256" key="4">
    <source>
        <dbReference type="ARBA" id="ARBA00022984"/>
    </source>
</evidence>
<feature type="binding site" evidence="7">
    <location>
        <position position="202"/>
    </location>
    <ligand>
        <name>UDP-N-acetyl-alpha-D-muramoyl-L-alanyl-D-glutamate</name>
        <dbReference type="ChEBI" id="CHEBI:83900"/>
    </ligand>
</feature>
<dbReference type="Gene3D" id="3.40.1190.10">
    <property type="entry name" value="Mur-like, catalytic domain"/>
    <property type="match status" value="1"/>
</dbReference>
<comment type="caution">
    <text evidence="12">The sequence shown here is derived from an EMBL/GenBank/DDBJ whole genome shotgun (WGS) entry which is preliminary data.</text>
</comment>
<feature type="binding site" evidence="7">
    <location>
        <position position="200"/>
    </location>
    <ligand>
        <name>UDP-N-acetyl-alpha-D-muramoyl-L-alanyl-D-glutamate</name>
        <dbReference type="ChEBI" id="CHEBI:83900"/>
    </ligand>
</feature>
<keyword evidence="7" id="KW-0067">ATP-binding</keyword>
<feature type="domain" description="Mur ligase C-terminal" evidence="10">
    <location>
        <begin position="352"/>
        <end position="478"/>
    </location>
</feature>
<feature type="binding site" evidence="7">
    <location>
        <begin position="125"/>
        <end position="131"/>
    </location>
    <ligand>
        <name>ATP</name>
        <dbReference type="ChEBI" id="CHEBI:30616"/>
    </ligand>
</feature>
<dbReference type="Pfam" id="PF08245">
    <property type="entry name" value="Mur_ligase_M"/>
    <property type="match status" value="1"/>
</dbReference>
<evidence type="ECO:0000256" key="7">
    <source>
        <dbReference type="HAMAP-Rule" id="MF_00208"/>
    </source>
</evidence>
<comment type="catalytic activity">
    <reaction evidence="7">
        <text>UDP-N-acetyl-alpha-D-muramoyl-L-alanyl-D-glutamate + meso-2,6-diaminopimelate + ATP = UDP-N-acetyl-alpha-D-muramoyl-L-alanyl-gamma-D-glutamyl-meso-2,6-diaminopimelate + ADP + phosphate + H(+)</text>
        <dbReference type="Rhea" id="RHEA:23676"/>
        <dbReference type="ChEBI" id="CHEBI:15378"/>
        <dbReference type="ChEBI" id="CHEBI:30616"/>
        <dbReference type="ChEBI" id="CHEBI:43474"/>
        <dbReference type="ChEBI" id="CHEBI:57791"/>
        <dbReference type="ChEBI" id="CHEBI:83900"/>
        <dbReference type="ChEBI" id="CHEBI:83905"/>
        <dbReference type="ChEBI" id="CHEBI:456216"/>
        <dbReference type="EC" id="6.3.2.13"/>
    </reaction>
</comment>
<sequence length="507" mass="53617">MMAAHASPHGVSLTDLLAGLADVSVSADVTVQGIATDSRSIQPGDLFLACRGLQVHGLEFLAQAVGQGAVAVVYDPEGCQGADALLANVPVPAIAVAGLARQLGEIADRFYAGPSRDMHVIGVTGTDGKTSVSHFIARALSRPGKPAGLLGTLGYGVYGDLSVPTHTTPDALRLQEELAALRDLGVTQLAMEVSSHALEQYRCAGVHFHTAVLTQLSRDHLDYHGSLKAYADAKRRLFRSPGLQCAVLNADDPFGQELAAGLADHVRVISWQARVDTKPLADEWLLLRSLSVLPQGMALSVDSSFGKAEFETRLLGDFNAENLLAALGALLASGLSLDDAVQRLSQVETVPGRMELFSESGRPNVVVDFAHTPAALEAVLKALRPHCKGELVCVFGAGGDRDTGKRPAMGAVAGHYADRVIITSDNPRHEKPQDIMTQIMAGITQPQCATRIEDRGAAIRAALSGAGKDDLVLIAGKGHEETQQIGDMKTVFSDRRFVAEWLRGGEA</sequence>
<keyword evidence="5 7" id="KW-0131">Cell cycle</keyword>
<dbReference type="GO" id="GO:0000287">
    <property type="term" value="F:magnesium ion binding"/>
    <property type="evidence" value="ECO:0007669"/>
    <property type="project" value="UniProtKB-UniRule"/>
</dbReference>
<keyword evidence="4 7" id="KW-0573">Peptidoglycan synthesis</keyword>
<dbReference type="RefSeq" id="WP_132971197.1">
    <property type="nucleotide sequence ID" value="NZ_SMFX01000001.1"/>
</dbReference>
<dbReference type="NCBIfam" id="NF001124">
    <property type="entry name" value="PRK00139.1-2"/>
    <property type="match status" value="1"/>
</dbReference>
<feature type="domain" description="Mur ligase N-terminal catalytic" evidence="9">
    <location>
        <begin position="31"/>
        <end position="111"/>
    </location>
</feature>
<dbReference type="PANTHER" id="PTHR23135">
    <property type="entry name" value="MUR LIGASE FAMILY MEMBER"/>
    <property type="match status" value="1"/>
</dbReference>
<dbReference type="HAMAP" id="MF_00208">
    <property type="entry name" value="MurE"/>
    <property type="match status" value="1"/>
</dbReference>
<comment type="cofactor">
    <cofactor evidence="7">
        <name>Mg(2+)</name>
        <dbReference type="ChEBI" id="CHEBI:18420"/>
    </cofactor>
</comment>
<dbReference type="GO" id="GO:0051301">
    <property type="term" value="P:cell division"/>
    <property type="evidence" value="ECO:0007669"/>
    <property type="project" value="UniProtKB-KW"/>
</dbReference>
<dbReference type="GO" id="GO:0005524">
    <property type="term" value="F:ATP binding"/>
    <property type="evidence" value="ECO:0007669"/>
    <property type="project" value="UniProtKB-UniRule"/>
</dbReference>
<keyword evidence="7" id="KW-0963">Cytoplasm</keyword>
<evidence type="ECO:0000313" key="13">
    <source>
        <dbReference type="Proteomes" id="UP000295707"/>
    </source>
</evidence>
<dbReference type="OrthoDB" id="9800958at2"/>
<dbReference type="InterPro" id="IPR004101">
    <property type="entry name" value="Mur_ligase_C"/>
</dbReference>
<keyword evidence="7 12" id="KW-0436">Ligase</keyword>
<evidence type="ECO:0000256" key="1">
    <source>
        <dbReference type="ARBA" id="ARBA00005898"/>
    </source>
</evidence>
<dbReference type="AlphaFoldDB" id="A0A4R1HAY6"/>
<feature type="domain" description="Mur ligase central" evidence="11">
    <location>
        <begin position="123"/>
        <end position="329"/>
    </location>
</feature>
<keyword evidence="3 7" id="KW-0133">Cell shape</keyword>
<accession>A0A4R1HAY6</accession>
<dbReference type="SUPFAM" id="SSF53244">
    <property type="entry name" value="MurD-like peptide ligases, peptide-binding domain"/>
    <property type="match status" value="1"/>
</dbReference>
<feature type="binding site" evidence="7">
    <location>
        <position position="480"/>
    </location>
    <ligand>
        <name>meso-2,6-diaminopimelate</name>
        <dbReference type="ChEBI" id="CHEBI:57791"/>
    </ligand>
</feature>
<comment type="similarity">
    <text evidence="1 7">Belongs to the MurCDEF family. MurE subfamily.</text>
</comment>
<evidence type="ECO:0000256" key="6">
    <source>
        <dbReference type="ARBA" id="ARBA00023316"/>
    </source>
</evidence>
<keyword evidence="13" id="KW-1185">Reference proteome</keyword>
<dbReference type="InterPro" id="IPR035911">
    <property type="entry name" value="MurE/MurF_N"/>
</dbReference>
<organism evidence="12 13">
    <name type="scientific">Thiogranum longum</name>
    <dbReference type="NCBI Taxonomy" id="1537524"/>
    <lineage>
        <taxon>Bacteria</taxon>
        <taxon>Pseudomonadati</taxon>
        <taxon>Pseudomonadota</taxon>
        <taxon>Gammaproteobacteria</taxon>
        <taxon>Chromatiales</taxon>
        <taxon>Ectothiorhodospiraceae</taxon>
        <taxon>Thiogranum</taxon>
    </lineage>
</organism>
<evidence type="ECO:0000256" key="5">
    <source>
        <dbReference type="ARBA" id="ARBA00023306"/>
    </source>
</evidence>
<dbReference type="EC" id="6.3.2.13" evidence="7"/>